<reference evidence="2" key="1">
    <citation type="submission" date="2020-02" db="EMBL/GenBank/DDBJ databases">
        <authorList>
            <person name="Meier V. D."/>
        </authorList>
    </citation>
    <scope>NUCLEOTIDE SEQUENCE</scope>
    <source>
        <strain evidence="2">AVDCRST_MAG59</strain>
    </source>
</reference>
<feature type="non-terminal residue" evidence="2">
    <location>
        <position position="1"/>
    </location>
</feature>
<sequence length="183" mass="20141">GSDRRPLRQEHLRHLARLRLQLGPPLLPLVAPVRLGLLRHRDDLGLDEPVGPGRTVRHALPGLAPAGRPDDHRRHRHQEDGAGGADPLRPDAGAEVGALDGLLRQRRRPLRHLRRRPGGRPGDPGRHLRARLPADPGVALLRNPGAPKQGHQVRDDGPQAGQGRRRDDAPRRARGGDGRRPRL</sequence>
<feature type="non-terminal residue" evidence="2">
    <location>
        <position position="183"/>
    </location>
</feature>
<keyword evidence="2" id="KW-0830">Ubiquinone</keyword>
<evidence type="ECO:0000313" key="2">
    <source>
        <dbReference type="EMBL" id="CAA9575747.1"/>
    </source>
</evidence>
<feature type="compositionally biased region" description="Basic and acidic residues" evidence="1">
    <location>
        <begin position="68"/>
        <end position="80"/>
    </location>
</feature>
<organism evidence="2">
    <name type="scientific">uncultured Thermomicrobiales bacterium</name>
    <dbReference type="NCBI Taxonomy" id="1645740"/>
    <lineage>
        <taxon>Bacteria</taxon>
        <taxon>Pseudomonadati</taxon>
        <taxon>Thermomicrobiota</taxon>
        <taxon>Thermomicrobia</taxon>
        <taxon>Thermomicrobiales</taxon>
        <taxon>environmental samples</taxon>
    </lineage>
</organism>
<dbReference type="GO" id="GO:0016491">
    <property type="term" value="F:oxidoreductase activity"/>
    <property type="evidence" value="ECO:0007669"/>
    <property type="project" value="UniProtKB-KW"/>
</dbReference>
<accession>A0A6J4VHA2</accession>
<protein>
    <submittedName>
        <fullName evidence="2">NADH-ubiquinone oxidoreductase chain B</fullName>
        <ecNumber evidence="2">1.6.5.3</ecNumber>
    </submittedName>
</protein>
<keyword evidence="2" id="KW-0560">Oxidoreductase</keyword>
<proteinExistence type="predicted"/>
<dbReference type="EMBL" id="CADCWF010000300">
    <property type="protein sequence ID" value="CAA9575747.1"/>
    <property type="molecule type" value="Genomic_DNA"/>
</dbReference>
<feature type="compositionally biased region" description="Basic and acidic residues" evidence="1">
    <location>
        <begin position="164"/>
        <end position="183"/>
    </location>
</feature>
<feature type="compositionally biased region" description="Basic residues" evidence="1">
    <location>
        <begin position="104"/>
        <end position="118"/>
    </location>
</feature>
<name>A0A6J4VHA2_9BACT</name>
<evidence type="ECO:0000256" key="1">
    <source>
        <dbReference type="SAM" id="MobiDB-lite"/>
    </source>
</evidence>
<gene>
    <name evidence="2" type="ORF">AVDCRST_MAG59-4152</name>
</gene>
<dbReference type="AlphaFoldDB" id="A0A6J4VHA2"/>
<dbReference type="EC" id="1.6.5.3" evidence="2"/>
<feature type="region of interest" description="Disordered" evidence="1">
    <location>
        <begin position="46"/>
        <end position="183"/>
    </location>
</feature>